<dbReference type="EMBL" id="BAEN01000035">
    <property type="protein sequence ID" value="GAC14140.1"/>
    <property type="molecule type" value="Genomic_DNA"/>
</dbReference>
<proteinExistence type="predicted"/>
<accession>K6YS56</accession>
<keyword evidence="2" id="KW-1185">Reference proteome</keyword>
<dbReference type="AlphaFoldDB" id="K6YS56"/>
<evidence type="ECO:0000313" key="1">
    <source>
        <dbReference type="EMBL" id="GAC14140.1"/>
    </source>
</evidence>
<reference evidence="1 2" key="1">
    <citation type="journal article" date="2017" name="Antonie Van Leeuwenhoek">
        <title>Rhizobium rhizosphaerae sp. nov., a novel species isolated from rice rhizosphere.</title>
        <authorList>
            <person name="Zhao J.J."/>
            <person name="Zhang J."/>
            <person name="Zhang R.J."/>
            <person name="Zhang C.W."/>
            <person name="Yin H.Q."/>
            <person name="Zhang X.X."/>
        </authorList>
    </citation>
    <scope>NUCLEOTIDE SEQUENCE [LARGE SCALE GENOMIC DNA]</scope>
    <source>
        <strain evidence="1 2">E3</strain>
    </source>
</reference>
<dbReference type="Proteomes" id="UP000006334">
    <property type="component" value="Unassembled WGS sequence"/>
</dbReference>
<name>K6YS56_9ALTE</name>
<organism evidence="1 2">
    <name type="scientific">Aliiglaciecola lipolytica E3</name>
    <dbReference type="NCBI Taxonomy" id="1127673"/>
    <lineage>
        <taxon>Bacteria</taxon>
        <taxon>Pseudomonadati</taxon>
        <taxon>Pseudomonadota</taxon>
        <taxon>Gammaproteobacteria</taxon>
        <taxon>Alteromonadales</taxon>
        <taxon>Alteromonadaceae</taxon>
        <taxon>Aliiglaciecola</taxon>
    </lineage>
</organism>
<comment type="caution">
    <text evidence="1">The sequence shown here is derived from an EMBL/GenBank/DDBJ whole genome shotgun (WGS) entry which is preliminary data.</text>
</comment>
<dbReference type="RefSeq" id="WP_008843956.1">
    <property type="nucleotide sequence ID" value="NZ_BAEN01000035.1"/>
</dbReference>
<protein>
    <submittedName>
        <fullName evidence="1">Uncharacterized protein</fullName>
    </submittedName>
</protein>
<dbReference type="STRING" id="1127673.GLIP_1506"/>
<evidence type="ECO:0000313" key="2">
    <source>
        <dbReference type="Proteomes" id="UP000006334"/>
    </source>
</evidence>
<gene>
    <name evidence="1" type="ORF">GLIP_1506</name>
</gene>
<sequence length="79" mass="8498">MNNLDKASIKLGKAHSILMMMSSHYQTGDQELLNGDMDLIACTVGDLVDDAKKLIADVDHISECVPSTLTDSLTQTSGM</sequence>